<name>A0A438J3B1_VITVI</name>
<evidence type="ECO:0000313" key="3">
    <source>
        <dbReference type="Proteomes" id="UP000288805"/>
    </source>
</evidence>
<evidence type="ECO:0000313" key="2">
    <source>
        <dbReference type="EMBL" id="RVX03449.1"/>
    </source>
</evidence>
<feature type="region of interest" description="Disordered" evidence="1">
    <location>
        <begin position="1"/>
        <end position="22"/>
    </location>
</feature>
<dbReference type="EMBL" id="QGNW01000066">
    <property type="protein sequence ID" value="RVX03449.1"/>
    <property type="molecule type" value="Genomic_DNA"/>
</dbReference>
<evidence type="ECO:0000256" key="1">
    <source>
        <dbReference type="SAM" id="MobiDB-lite"/>
    </source>
</evidence>
<sequence length="182" mass="20606">MCMHVHEGREKAERKGEREKERHLRRDLRNYINQIPSKVALIQDNLSVKVLRSQTTSGTEVIENKLFYSLSKLVPLLNYQDSESVEQSNISSSSFPTPANSSESSNVVKSNLMSSFIYRSQEHNSSFYDDFGSSSKQEKSGQRTHHYISGYPFYGFLPIPIPGPMHPVPIILPALSSPLNTM</sequence>
<protein>
    <submittedName>
        <fullName evidence="2">Uncharacterized protein</fullName>
    </submittedName>
</protein>
<gene>
    <name evidence="2" type="ORF">CK203_019986</name>
</gene>
<accession>A0A438J3B1</accession>
<proteinExistence type="predicted"/>
<dbReference type="AlphaFoldDB" id="A0A438J3B1"/>
<reference evidence="2 3" key="1">
    <citation type="journal article" date="2018" name="PLoS Genet.">
        <title>Population sequencing reveals clonal diversity and ancestral inbreeding in the grapevine cultivar Chardonnay.</title>
        <authorList>
            <person name="Roach M.J."/>
            <person name="Johnson D.L."/>
            <person name="Bohlmann J."/>
            <person name="van Vuuren H.J."/>
            <person name="Jones S.J."/>
            <person name="Pretorius I.S."/>
            <person name="Schmidt S.A."/>
            <person name="Borneman A.R."/>
        </authorList>
    </citation>
    <scope>NUCLEOTIDE SEQUENCE [LARGE SCALE GENOMIC DNA]</scope>
    <source>
        <strain evidence="3">cv. Chardonnay</strain>
        <tissue evidence="2">Leaf</tissue>
    </source>
</reference>
<comment type="caution">
    <text evidence="2">The sequence shown here is derived from an EMBL/GenBank/DDBJ whole genome shotgun (WGS) entry which is preliminary data.</text>
</comment>
<dbReference type="Proteomes" id="UP000288805">
    <property type="component" value="Unassembled WGS sequence"/>
</dbReference>
<organism evidence="2 3">
    <name type="scientific">Vitis vinifera</name>
    <name type="common">Grape</name>
    <dbReference type="NCBI Taxonomy" id="29760"/>
    <lineage>
        <taxon>Eukaryota</taxon>
        <taxon>Viridiplantae</taxon>
        <taxon>Streptophyta</taxon>
        <taxon>Embryophyta</taxon>
        <taxon>Tracheophyta</taxon>
        <taxon>Spermatophyta</taxon>
        <taxon>Magnoliopsida</taxon>
        <taxon>eudicotyledons</taxon>
        <taxon>Gunneridae</taxon>
        <taxon>Pentapetalae</taxon>
        <taxon>rosids</taxon>
        <taxon>Vitales</taxon>
        <taxon>Vitaceae</taxon>
        <taxon>Viteae</taxon>
        <taxon>Vitis</taxon>
    </lineage>
</organism>